<dbReference type="KEGG" id="vg:29058814"/>
<keyword evidence="1" id="KW-0175">Coiled coil</keyword>
<evidence type="ECO:0000256" key="1">
    <source>
        <dbReference type="SAM" id="Coils"/>
    </source>
</evidence>
<protein>
    <submittedName>
        <fullName evidence="2">Virion protein</fullName>
    </submittedName>
</protein>
<gene>
    <name evidence="2" type="ORF">AR9_g096</name>
</gene>
<reference evidence="2 3" key="1">
    <citation type="journal article" date="2016" name="Virology">
        <title>The genome of AR9, a giant transducing Bacillus phage encoding two multisubunit RNA polymerases.</title>
        <authorList>
            <person name="Lavysh D."/>
            <person name="Sokolova M."/>
            <person name="Minakhin L."/>
            <person name="Yakunina M."/>
            <person name="Artamonova T."/>
            <person name="Kozyavkin S."/>
            <person name="Makarova K.S."/>
            <person name="Koonin E.V."/>
            <person name="Severinov K."/>
        </authorList>
    </citation>
    <scope>NUCLEOTIDE SEQUENCE [LARGE SCALE GENOMIC DNA]</scope>
</reference>
<dbReference type="EMBL" id="KU878088">
    <property type="protein sequence ID" value="AMS01180.1"/>
    <property type="molecule type" value="Genomic_DNA"/>
</dbReference>
<proteinExistence type="predicted"/>
<evidence type="ECO:0000313" key="3">
    <source>
        <dbReference type="Proteomes" id="UP000202618"/>
    </source>
</evidence>
<dbReference type="RefSeq" id="YP_009283000.1">
    <property type="nucleotide sequence ID" value="NC_031039.1"/>
</dbReference>
<accession>A0A172JI05</accession>
<dbReference type="GeneID" id="29058814"/>
<name>A0A172JI05_BPPB1</name>
<organism evidence="2 3">
    <name type="scientific">Bacillus phage AR9</name>
    <dbReference type="NCBI Taxonomy" id="1815509"/>
    <lineage>
        <taxon>Viruses</taxon>
        <taxon>Duplodnaviria</taxon>
        <taxon>Heunggongvirae</taxon>
        <taxon>Uroviricota</taxon>
        <taxon>Caudoviricetes</taxon>
        <taxon>Takahashivirus</taxon>
        <taxon>Bacillus phage PBS1</taxon>
    </lineage>
</organism>
<evidence type="ECO:0000313" key="2">
    <source>
        <dbReference type="EMBL" id="AMS01180.1"/>
    </source>
</evidence>
<dbReference type="Proteomes" id="UP000202618">
    <property type="component" value="Segment"/>
</dbReference>
<feature type="coiled-coil region" evidence="1">
    <location>
        <begin position="190"/>
        <end position="217"/>
    </location>
</feature>
<sequence>MDLTTDFLISLNEENIFLMNLINEMNLEERNLIIKHHNNLLKENTELLNEGLSNGLKKIIKKLSELIQRIKEWINTQLKKFASKLAKKTSELEKKIHESDFTSGKKVTIEIDPDKILKTISSFSDDPYYKKLMDSHNRMSTITDPSQFSILKTSMDVSLDGLSRSIGEKLDNKSSSSYTTKDIDKLLTFLKLSYKNIAEVEGTMKELKDNLSVIKERISRMDNYELSYLIGSSSIHVHSELIKLNSKILASLSKVVSSINGAIISMVN</sequence>